<evidence type="ECO:0000256" key="7">
    <source>
        <dbReference type="ARBA" id="ARBA00023014"/>
    </source>
</evidence>
<dbReference type="Pfam" id="PF01869">
    <property type="entry name" value="BcrAD_BadFG"/>
    <property type="match status" value="2"/>
</dbReference>
<dbReference type="Gene3D" id="3.30.420.40">
    <property type="match status" value="4"/>
</dbReference>
<feature type="domain" description="ATPase BadF/BadG/BcrA/BcrD type" evidence="10">
    <location>
        <begin position="337"/>
        <end position="592"/>
    </location>
</feature>
<evidence type="ECO:0000256" key="2">
    <source>
        <dbReference type="ARBA" id="ARBA00006198"/>
    </source>
</evidence>
<protein>
    <recommendedName>
        <fullName evidence="4">N-acetyl-D-glucosamine kinase</fullName>
        <ecNumber evidence="3">2.7.1.59</ecNumber>
    </recommendedName>
    <alternativeName>
        <fullName evidence="8">GlcNAc kinase</fullName>
    </alternativeName>
</protein>
<dbReference type="InterPro" id="IPR051805">
    <property type="entry name" value="Dehydratase_Activator_Redct"/>
</dbReference>
<comment type="similarity">
    <text evidence="2">Belongs to the eukaryotic-type N-acetylglucosamine kinase family.</text>
</comment>
<comment type="cofactor">
    <cofactor evidence="1">
        <name>[4Fe-4S] cluster</name>
        <dbReference type="ChEBI" id="CHEBI:49883"/>
    </cofactor>
</comment>
<evidence type="ECO:0000256" key="9">
    <source>
        <dbReference type="SAM" id="Coils"/>
    </source>
</evidence>
<gene>
    <name evidence="12" type="ORF">M0813_02174</name>
</gene>
<dbReference type="InterPro" id="IPR043129">
    <property type="entry name" value="ATPase_NBD"/>
</dbReference>
<evidence type="ECO:0000256" key="4">
    <source>
        <dbReference type="ARBA" id="ARBA00014974"/>
    </source>
</evidence>
<dbReference type="EC" id="2.7.1.59" evidence="3"/>
<evidence type="ECO:0000259" key="10">
    <source>
        <dbReference type="Pfam" id="PF01869"/>
    </source>
</evidence>
<dbReference type="CDD" id="cd24035">
    <property type="entry name" value="ASKHA_NBD_O66634-like_rpt2"/>
    <property type="match status" value="1"/>
</dbReference>
<reference evidence="12" key="1">
    <citation type="submission" date="2022-08" db="EMBL/GenBank/DDBJ databases">
        <title>Novel sulfate-reducing endosymbionts in the free-living metamonad Anaeramoeba.</title>
        <authorList>
            <person name="Jerlstrom-Hultqvist J."/>
            <person name="Cepicka I."/>
            <person name="Gallot-Lavallee L."/>
            <person name="Salas-Leiva D."/>
            <person name="Curtis B.A."/>
            <person name="Zahonova K."/>
            <person name="Pipaliya S."/>
            <person name="Dacks J."/>
            <person name="Roger A.J."/>
        </authorList>
    </citation>
    <scope>NUCLEOTIDE SEQUENCE</scope>
    <source>
        <strain evidence="12">Schooner1</strain>
    </source>
</reference>
<evidence type="ECO:0000256" key="3">
    <source>
        <dbReference type="ARBA" id="ARBA00012122"/>
    </source>
</evidence>
<organism evidence="12 13">
    <name type="scientific">Anaeramoeba flamelloides</name>
    <dbReference type="NCBI Taxonomy" id="1746091"/>
    <lineage>
        <taxon>Eukaryota</taxon>
        <taxon>Metamonada</taxon>
        <taxon>Anaeramoebidae</taxon>
        <taxon>Anaeramoeba</taxon>
    </lineage>
</organism>
<keyword evidence="9" id="KW-0175">Coiled coil</keyword>
<feature type="coiled-coil region" evidence="9">
    <location>
        <begin position="661"/>
        <end position="688"/>
    </location>
</feature>
<feature type="domain" description="ATPase BadF/BadG/BcrA/BcrD type" evidence="10">
    <location>
        <begin position="23"/>
        <end position="283"/>
    </location>
</feature>
<dbReference type="Pfam" id="PF09989">
    <property type="entry name" value="DUF2229"/>
    <property type="match status" value="1"/>
</dbReference>
<evidence type="ECO:0000256" key="1">
    <source>
        <dbReference type="ARBA" id="ARBA00001966"/>
    </source>
</evidence>
<feature type="domain" description="DUF2229" evidence="11">
    <location>
        <begin position="740"/>
        <end position="956"/>
    </location>
</feature>
<dbReference type="Proteomes" id="UP001150062">
    <property type="component" value="Unassembled WGS sequence"/>
</dbReference>
<keyword evidence="6" id="KW-0408">Iron</keyword>
<sequence>MLSKLTLKKYQKPLQLKRFVSSLGIDVGSTTVKVCYLPDSKNDKKDKMVCKIEPHHGNVSETIESVVRDISTQLSVTPVSLVTGRQGRKMVDVSGITEAVAVEEGLKKLKDKGSVKDVKAVVSLGGESYFVYKIGGKNKNRIIGTFAGSKCASGTGQFFAQQLGRMDLDAFKLSEHFDEINKAKPVSLATRCSVFMKTDCTHKLNKGEATRYDIVRSLSKVMANKVVDLLSKAQVEDGQVLLIGGMINIPYVIEYIKEEMPQIDFVIPEEGTFFEAFGAATLAKKIGVPLPQLDDLLTPNQSKFRRVEPFSKAKDLVRFVKPPIKPKPVPGRKYVMGVDGGSTTTKVALIDMETKEIISSHYGRTLGDPIKALRQCFVEIKKELGPVYEQIKIPIISTTGSSRELLGVFTNTEAIYNEIIAHTVGVTYYEKDVDTIFEIGGQDAKYVYLRNKVPIDYAMNEACSAGTGSFLEESCAGDLKIMTPQEIAPIALSAEAPLKFSQHCSAFINTDIRRASQEGAAREDIVAGLVLSIGYNYLERVVGNRRVGDHIVMQGGVAKNAAVPMAVASILNKKVTVPPNPELLGAFGVGLLGIQKFEEGFLNVDPDQNYNLDQLITRKVETVGEFKCKSCENNCPIKIIKAGEVKHYFGGRCNKYANSQKKNVKDKKALRKERLRQLKRKKNKAKNEIDLGLEFDLTSDESIDFVELRTKLLFEKYAANFKDLESQITSNKSKNKIKTVAAPAVFSIHMLWPLYSNFFKQLGVNVKLVEECTPKGRVKCETDYCFPAEIAHEITETVVNMGDEIDYIFLPHLKKLESLTKDDYALFCPLSQGLPYYIRNTFKLGDEQILKPILDFTNTMEQSGKPMIEMACEQLGVSKSRAKRAWKHAVKVQRLCQSEFHSIGDRYFKHLEANPPKRPVVVLFGRAYNAFTKTTNMSIPRKFVTRQSTVIPFDFISPSYGGTDEPIEKNMYWYFGQYNLKIAKKVKRMKNVYACWITNFSCGPDAFILHYMRWIYNTKPFLVLELDSHVADAGVDTRIEAFLDIIEGYTKANIKEVPMQQKRKWETVLIDKKNCYIQNTENPEKRFLLTDPKVNFIFPPLGELTSDLIVATFKSLGMNTVGTKLPNQRSLTLARSVMSGKECLPALLVLGSILEYFETHEPNKDGVDLVFLPGSSGPCRYGQYGIFYEGLLREMGYDTVQIFQPSSVNSYDELGPGIAMMVFYGLMLSDIMRDIQNTFRALAVDKKSAFKLIREIKDEMVQLMQHEGMEGIWPKIDIWAEQLAKVPLKRDPKDAPKVYIVGEIYLRRDPFSCDPLIDLLSQYGIVCKVEDVMEWISWVDYTHDIENKKSLRDVPFYKRFASKEFFKFLKLKVEVKWKKYQHNKVENLWHKSGALIEYPSDRKEFAQVENIFGGTELGTEAVPGSCAGAVSMKHGFDGTAVIFPFACIPGRLTEALLTPYAHEKEYPIVCVENDGNPLSPTIINQIETFAYNVISRFNEKKDESNKNKKKNKK</sequence>
<evidence type="ECO:0000256" key="5">
    <source>
        <dbReference type="ARBA" id="ARBA00022723"/>
    </source>
</evidence>
<name>A0ABQ8YQM8_9EUKA</name>
<keyword evidence="7" id="KW-0411">Iron-sulfur</keyword>
<evidence type="ECO:0000313" key="13">
    <source>
        <dbReference type="Proteomes" id="UP001150062"/>
    </source>
</evidence>
<dbReference type="EMBL" id="JAOAOG010000131">
    <property type="protein sequence ID" value="KAJ6246918.1"/>
    <property type="molecule type" value="Genomic_DNA"/>
</dbReference>
<accession>A0ABQ8YQM8</accession>
<dbReference type="SUPFAM" id="SSF53067">
    <property type="entry name" value="Actin-like ATPase domain"/>
    <property type="match status" value="2"/>
</dbReference>
<evidence type="ECO:0000259" key="11">
    <source>
        <dbReference type="Pfam" id="PF09989"/>
    </source>
</evidence>
<keyword evidence="5" id="KW-0479">Metal-binding</keyword>
<dbReference type="PANTHER" id="PTHR32329">
    <property type="entry name" value="BIFUNCTIONAL PROTEIN [INCLUDES 2-HYDROXYACYL-COA DEHYDRATASE (N-TER) AND ITS ACTIVATOR DOMAIN (C_TERM)-RELATED"/>
    <property type="match status" value="1"/>
</dbReference>
<evidence type="ECO:0000256" key="6">
    <source>
        <dbReference type="ARBA" id="ARBA00023004"/>
    </source>
</evidence>
<dbReference type="PANTHER" id="PTHR32329:SF7">
    <property type="entry name" value="ACTIVATOR OF 2-HYDROXYACYL-COA-HYDRATASE"/>
    <property type="match status" value="1"/>
</dbReference>
<dbReference type="InterPro" id="IPR008275">
    <property type="entry name" value="CoA_E_activase_dom"/>
</dbReference>
<dbReference type="NCBIfam" id="TIGR00241">
    <property type="entry name" value="CoA_E_activ"/>
    <property type="match status" value="1"/>
</dbReference>
<dbReference type="InterPro" id="IPR018709">
    <property type="entry name" value="CoA_activase_DUF2229"/>
</dbReference>
<keyword evidence="13" id="KW-1185">Reference proteome</keyword>
<evidence type="ECO:0000256" key="8">
    <source>
        <dbReference type="ARBA" id="ARBA00031123"/>
    </source>
</evidence>
<dbReference type="InterPro" id="IPR002731">
    <property type="entry name" value="ATPase_BadF"/>
</dbReference>
<comment type="caution">
    <text evidence="12">The sequence shown here is derived from an EMBL/GenBank/DDBJ whole genome shotgun (WGS) entry which is preliminary data.</text>
</comment>
<evidence type="ECO:0000313" key="12">
    <source>
        <dbReference type="EMBL" id="KAJ6246918.1"/>
    </source>
</evidence>
<proteinExistence type="inferred from homology"/>
<dbReference type="CDD" id="cd24034">
    <property type="entry name" value="ASKHA_NBD_O66634-like_rpt1"/>
    <property type="match status" value="1"/>
</dbReference>